<evidence type="ECO:0000313" key="2">
    <source>
        <dbReference type="EMBL" id="CEM43794.1"/>
    </source>
</evidence>
<feature type="region of interest" description="Disordered" evidence="1">
    <location>
        <begin position="246"/>
        <end position="284"/>
    </location>
</feature>
<name>A0A0G4HIB2_9ALVE</name>
<proteinExistence type="predicted"/>
<evidence type="ECO:0000256" key="1">
    <source>
        <dbReference type="SAM" id="MobiDB-lite"/>
    </source>
</evidence>
<feature type="compositionally biased region" description="Low complexity" evidence="1">
    <location>
        <begin position="42"/>
        <end position="66"/>
    </location>
</feature>
<accession>A0A0G4HIB2</accession>
<reference evidence="2" key="1">
    <citation type="submission" date="2014-11" db="EMBL/GenBank/DDBJ databases">
        <authorList>
            <person name="Otto D Thomas"/>
            <person name="Naeem Raeece"/>
        </authorList>
    </citation>
    <scope>NUCLEOTIDE SEQUENCE</scope>
</reference>
<organism evidence="2">
    <name type="scientific">Chromera velia CCMP2878</name>
    <dbReference type="NCBI Taxonomy" id="1169474"/>
    <lineage>
        <taxon>Eukaryota</taxon>
        <taxon>Sar</taxon>
        <taxon>Alveolata</taxon>
        <taxon>Colpodellida</taxon>
        <taxon>Chromeraceae</taxon>
        <taxon>Chromera</taxon>
    </lineage>
</organism>
<protein>
    <submittedName>
        <fullName evidence="2">Uncharacterized protein</fullName>
    </submittedName>
</protein>
<feature type="compositionally biased region" description="Acidic residues" evidence="1">
    <location>
        <begin position="167"/>
        <end position="178"/>
    </location>
</feature>
<feature type="compositionally biased region" description="Low complexity" evidence="1">
    <location>
        <begin position="253"/>
        <end position="266"/>
    </location>
</feature>
<dbReference type="EMBL" id="CDMZ01002763">
    <property type="protein sequence ID" value="CEM43794.1"/>
    <property type="molecule type" value="Genomic_DNA"/>
</dbReference>
<sequence>MSNLDDLLRETLDDIAEAKPASGSGALPSEAATEAGAPQIIEGAASASAGAASAQTAEAASTATSGEKAEKSVVAEPETASDAFDSNLRSCLTTLREGMEKADASGASPPEGLPDFLNGLNGDFLKALREDLSREGCSAEERQKMEELLQRLSNEGPQSEGAGAPDPELENTEITDEDAAGFQEFLSALGFGAKKGGEGLDKETLGRIAKGEMSDDLLTKVMSGLGLSDSDLSKEADLMQQMAQMAEMTHPTQQGGLAASSSSSPSGGAGGQSGGNGDENCKVQ</sequence>
<dbReference type="AlphaFoldDB" id="A0A0G4HIB2"/>
<dbReference type="VEuPathDB" id="CryptoDB:Cvel_27783"/>
<feature type="compositionally biased region" description="Gly residues" evidence="1">
    <location>
        <begin position="267"/>
        <end position="277"/>
    </location>
</feature>
<feature type="region of interest" description="Disordered" evidence="1">
    <location>
        <begin position="15"/>
        <end position="87"/>
    </location>
</feature>
<gene>
    <name evidence="2" type="ORF">Cvel_27783</name>
</gene>
<feature type="region of interest" description="Disordered" evidence="1">
    <location>
        <begin position="149"/>
        <end position="178"/>
    </location>
</feature>